<evidence type="ECO:0000313" key="2">
    <source>
        <dbReference type="Proteomes" id="UP000886595"/>
    </source>
</evidence>
<keyword evidence="2" id="KW-1185">Reference proteome</keyword>
<comment type="caution">
    <text evidence="1">The sequence shown here is derived from an EMBL/GenBank/DDBJ whole genome shotgun (WGS) entry which is preliminary data.</text>
</comment>
<dbReference type="Proteomes" id="UP000886595">
    <property type="component" value="Unassembled WGS sequence"/>
</dbReference>
<proteinExistence type="predicted"/>
<accession>A0A8X7Q9S4</accession>
<gene>
    <name evidence="1" type="ORF">Bca52824_073171</name>
</gene>
<organism evidence="1 2">
    <name type="scientific">Brassica carinata</name>
    <name type="common">Ethiopian mustard</name>
    <name type="synonym">Abyssinian cabbage</name>
    <dbReference type="NCBI Taxonomy" id="52824"/>
    <lineage>
        <taxon>Eukaryota</taxon>
        <taxon>Viridiplantae</taxon>
        <taxon>Streptophyta</taxon>
        <taxon>Embryophyta</taxon>
        <taxon>Tracheophyta</taxon>
        <taxon>Spermatophyta</taxon>
        <taxon>Magnoliopsida</taxon>
        <taxon>eudicotyledons</taxon>
        <taxon>Gunneridae</taxon>
        <taxon>Pentapetalae</taxon>
        <taxon>rosids</taxon>
        <taxon>malvids</taxon>
        <taxon>Brassicales</taxon>
        <taxon>Brassicaceae</taxon>
        <taxon>Brassiceae</taxon>
        <taxon>Brassica</taxon>
    </lineage>
</organism>
<sequence>MSNHERGMEKTTDHLHRQTVNSKKNCLTWRSKLGQQLELLRQLKTQAISRLCLLLTKAKATNPMKLTVLTRNHNTVGGLGEEALFPVYGMEIIGLYFSLSLPGRMILGKSLLQVVMPALLNLQQFSKYSEIKSQFSSLSKRTSPRTGEIARAQIKGLQRR</sequence>
<protein>
    <submittedName>
        <fullName evidence="1">Uncharacterized protein</fullName>
    </submittedName>
</protein>
<dbReference type="OrthoDB" id="10379016at2759"/>
<dbReference type="AlphaFoldDB" id="A0A8X7Q9S4"/>
<reference evidence="1 2" key="1">
    <citation type="submission" date="2020-02" db="EMBL/GenBank/DDBJ databases">
        <authorList>
            <person name="Ma Q."/>
            <person name="Huang Y."/>
            <person name="Song X."/>
            <person name="Pei D."/>
        </authorList>
    </citation>
    <scope>NUCLEOTIDE SEQUENCE [LARGE SCALE GENOMIC DNA]</scope>
    <source>
        <strain evidence="1">Sxm20200214</strain>
        <tissue evidence="1">Leaf</tissue>
    </source>
</reference>
<evidence type="ECO:0000313" key="1">
    <source>
        <dbReference type="EMBL" id="KAG2266092.1"/>
    </source>
</evidence>
<dbReference type="EMBL" id="JAAMPC010000014">
    <property type="protein sequence ID" value="KAG2266092.1"/>
    <property type="molecule type" value="Genomic_DNA"/>
</dbReference>
<name>A0A8X7Q9S4_BRACI</name>